<dbReference type="SUPFAM" id="SSF103642">
    <property type="entry name" value="Sec-C motif"/>
    <property type="match status" value="1"/>
</dbReference>
<dbReference type="Pfam" id="PF02810">
    <property type="entry name" value="SEC-C"/>
    <property type="match status" value="1"/>
</dbReference>
<organism evidence="2 3">
    <name type="scientific">Lamprobacter modestohalophilus</name>
    <dbReference type="NCBI Taxonomy" id="1064514"/>
    <lineage>
        <taxon>Bacteria</taxon>
        <taxon>Pseudomonadati</taxon>
        <taxon>Pseudomonadota</taxon>
        <taxon>Gammaproteobacteria</taxon>
        <taxon>Chromatiales</taxon>
        <taxon>Chromatiaceae</taxon>
        <taxon>Lamprobacter</taxon>
    </lineage>
</organism>
<gene>
    <name evidence="2" type="ORF">CKO42_13505</name>
</gene>
<dbReference type="InterPro" id="IPR004027">
    <property type="entry name" value="SEC_C_motif"/>
</dbReference>
<dbReference type="Proteomes" id="UP001138768">
    <property type="component" value="Unassembled WGS sequence"/>
</dbReference>
<dbReference type="AlphaFoldDB" id="A0A9X0W9T5"/>
<protein>
    <recommendedName>
        <fullName evidence="4">DUF1186 domain-containing protein</fullName>
    </recommendedName>
</protein>
<comment type="caution">
    <text evidence="2">The sequence shown here is derived from an EMBL/GenBank/DDBJ whole genome shotgun (WGS) entry which is preliminary data.</text>
</comment>
<dbReference type="Gene3D" id="3.10.450.50">
    <property type="match status" value="1"/>
</dbReference>
<dbReference type="PANTHER" id="PTHR33747">
    <property type="entry name" value="UPF0225 PROTEIN SCO1677"/>
    <property type="match status" value="1"/>
</dbReference>
<feature type="region of interest" description="Disordered" evidence="1">
    <location>
        <begin position="256"/>
        <end position="309"/>
    </location>
</feature>
<evidence type="ECO:0000256" key="1">
    <source>
        <dbReference type="SAM" id="MobiDB-lite"/>
    </source>
</evidence>
<accession>A0A9X0W9T5</accession>
<reference evidence="2 3" key="1">
    <citation type="journal article" date="2020" name="Microorganisms">
        <title>Osmotic Adaptation and Compatible Solute Biosynthesis of Phototrophic Bacteria as Revealed from Genome Analyses.</title>
        <authorList>
            <person name="Imhoff J.F."/>
            <person name="Rahn T."/>
            <person name="Kunzel S."/>
            <person name="Keller A."/>
            <person name="Neulinger S.C."/>
        </authorList>
    </citation>
    <scope>NUCLEOTIDE SEQUENCE [LARGE SCALE GENOMIC DNA]</scope>
    <source>
        <strain evidence="2 3">DSM 25653</strain>
    </source>
</reference>
<sequence>MDIDDIKQQLEFVTPRFPRDAVRAAIAQREAITPWLLEQLAQCADDPLALADEPTRMTHFYAMYLLAQFREPAAYPLLIKLFSTPGEISLEITGDLVTDDLCGILASVCAGDLEPIKGLIETPTVNEYVRGAALRTLPILVCEGQLARDEAVAYLATLFRGKLGREYDHPFWTSLVLVAYELYPEELIEDIEQAYEDELIDTWFIGLHDFKQHLARGKEAALEETRQREPGLIDDTVAEMEHWLCFELDAAEREAERFPGRHKAQQKALQERASLRAAAPPQPARPSSPAKSVKVGRNDPCPCGSGKKYKKCCLS</sequence>
<dbReference type="InterPro" id="IPR010602">
    <property type="entry name" value="DUF1186"/>
</dbReference>
<evidence type="ECO:0000313" key="2">
    <source>
        <dbReference type="EMBL" id="MBK1619436.1"/>
    </source>
</evidence>
<keyword evidence="3" id="KW-1185">Reference proteome</keyword>
<proteinExistence type="predicted"/>
<name>A0A9X0W9T5_9GAMM</name>
<dbReference type="EMBL" id="NRRY01000021">
    <property type="protein sequence ID" value="MBK1619436.1"/>
    <property type="molecule type" value="Genomic_DNA"/>
</dbReference>
<evidence type="ECO:0000313" key="3">
    <source>
        <dbReference type="Proteomes" id="UP001138768"/>
    </source>
</evidence>
<dbReference type="RefSeq" id="WP_200244831.1">
    <property type="nucleotide sequence ID" value="NZ_NRRY01000021.1"/>
</dbReference>
<dbReference type="PANTHER" id="PTHR33747:SF1">
    <property type="entry name" value="ADENYLATE CYCLASE-ASSOCIATED CAP C-TERMINAL DOMAIN-CONTAINING PROTEIN"/>
    <property type="match status" value="1"/>
</dbReference>
<dbReference type="Pfam" id="PF06685">
    <property type="entry name" value="DUF1186"/>
    <property type="match status" value="1"/>
</dbReference>
<evidence type="ECO:0008006" key="4">
    <source>
        <dbReference type="Google" id="ProtNLM"/>
    </source>
</evidence>